<evidence type="ECO:0000256" key="1">
    <source>
        <dbReference type="ARBA" id="ARBA00004275"/>
    </source>
</evidence>
<dbReference type="OrthoDB" id="9797151at2"/>
<dbReference type="Pfam" id="PF00378">
    <property type="entry name" value="ECH_1"/>
    <property type="match status" value="1"/>
</dbReference>
<name>A0A345P5E4_9GAMM</name>
<proteinExistence type="inferred from homology"/>
<evidence type="ECO:0000313" key="6">
    <source>
        <dbReference type="Proteomes" id="UP000253940"/>
    </source>
</evidence>
<dbReference type="InterPro" id="IPR001753">
    <property type="entry name" value="Enoyl-CoA_hydra/iso"/>
</dbReference>
<evidence type="ECO:0000256" key="2">
    <source>
        <dbReference type="ARBA" id="ARBA00005254"/>
    </source>
</evidence>
<dbReference type="InterPro" id="IPR014748">
    <property type="entry name" value="Enoyl-CoA_hydra_C"/>
</dbReference>
<sequence length="262" mass="28714">MSLTCITQPHPNLNATIQDGILELVLNRPERKNALFGEFYLALEQAILEADQNPAVRVVLLRGEQDFSAGNDLQDFANSPASGIDAPPFRVLRAATSLTKPLIIAVRGVAVGIGTTLLLHADLVYCDATARFQMPFLSLGLSPEGASTLLLPQRAGYLKAAEFLLLAEPFNAEAALNAKLVNQIIPDDVYAYAREKAVRITQLPLASIKLTKAMLRDTAPTTVVERINSEAIEFVQRVKTPEMKEALTAFKEKRAPNFRQFD</sequence>
<dbReference type="Proteomes" id="UP000253940">
    <property type="component" value="Chromosome"/>
</dbReference>
<keyword evidence="4" id="KW-0413">Isomerase</keyword>
<dbReference type="PANTHER" id="PTHR43684">
    <property type="match status" value="1"/>
</dbReference>
<dbReference type="PANTHER" id="PTHR43684:SF1">
    <property type="entry name" value="ENOYL-COA DELTA ISOMERASE 2"/>
    <property type="match status" value="1"/>
</dbReference>
<dbReference type="Gene3D" id="3.90.226.10">
    <property type="entry name" value="2-enoyl-CoA Hydratase, Chain A, domain 1"/>
    <property type="match status" value="1"/>
</dbReference>
<dbReference type="InterPro" id="IPR051053">
    <property type="entry name" value="ECH/Chromodomain_protein"/>
</dbReference>
<gene>
    <name evidence="5" type="ORF">HYN46_06475</name>
</gene>
<dbReference type="GO" id="GO:0004165">
    <property type="term" value="F:delta(3)-delta(2)-enoyl-CoA isomerase activity"/>
    <property type="evidence" value="ECO:0007669"/>
    <property type="project" value="UniProtKB-ARBA"/>
</dbReference>
<accession>A0A345P5E4</accession>
<comment type="similarity">
    <text evidence="2">Belongs to the enoyl-CoA hydratase/isomerase family.</text>
</comment>
<dbReference type="RefSeq" id="WP_114898613.1">
    <property type="nucleotide sequence ID" value="NZ_CP031222.1"/>
</dbReference>
<organism evidence="5 6">
    <name type="scientific">Aquirhabdus parva</name>
    <dbReference type="NCBI Taxonomy" id="2283318"/>
    <lineage>
        <taxon>Bacteria</taxon>
        <taxon>Pseudomonadati</taxon>
        <taxon>Pseudomonadota</taxon>
        <taxon>Gammaproteobacteria</taxon>
        <taxon>Moraxellales</taxon>
        <taxon>Moraxellaceae</taxon>
        <taxon>Aquirhabdus</taxon>
    </lineage>
</organism>
<dbReference type="CDD" id="cd06558">
    <property type="entry name" value="crotonase-like"/>
    <property type="match status" value="1"/>
</dbReference>
<dbReference type="SUPFAM" id="SSF52096">
    <property type="entry name" value="ClpP/crotonase"/>
    <property type="match status" value="1"/>
</dbReference>
<evidence type="ECO:0000256" key="3">
    <source>
        <dbReference type="ARBA" id="ARBA00023140"/>
    </source>
</evidence>
<dbReference type="KEGG" id="mbah:HYN46_06475"/>
<keyword evidence="6" id="KW-1185">Reference proteome</keyword>
<dbReference type="Gene3D" id="1.10.12.10">
    <property type="entry name" value="Lyase 2-enoyl-coa Hydratase, Chain A, domain 2"/>
    <property type="match status" value="1"/>
</dbReference>
<evidence type="ECO:0000256" key="4">
    <source>
        <dbReference type="ARBA" id="ARBA00023235"/>
    </source>
</evidence>
<dbReference type="AlphaFoldDB" id="A0A345P5E4"/>
<comment type="subcellular location">
    <subcellularLocation>
        <location evidence="1">Peroxisome</location>
    </subcellularLocation>
</comment>
<evidence type="ECO:0000313" key="5">
    <source>
        <dbReference type="EMBL" id="AXI02503.1"/>
    </source>
</evidence>
<dbReference type="InterPro" id="IPR029045">
    <property type="entry name" value="ClpP/crotonase-like_dom_sf"/>
</dbReference>
<dbReference type="EMBL" id="CP031222">
    <property type="protein sequence ID" value="AXI02503.1"/>
    <property type="molecule type" value="Genomic_DNA"/>
</dbReference>
<protein>
    <submittedName>
        <fullName evidence="5">Enoyl-CoA hydratase</fullName>
    </submittedName>
</protein>
<reference evidence="5 6" key="1">
    <citation type="submission" date="2018-07" db="EMBL/GenBank/DDBJ databases">
        <title>Genome sequencing of Moraxellaceae gen. HYN0046.</title>
        <authorList>
            <person name="Kim M."/>
            <person name="Yi H."/>
        </authorList>
    </citation>
    <scope>NUCLEOTIDE SEQUENCE [LARGE SCALE GENOMIC DNA]</scope>
    <source>
        <strain evidence="5 6">HYN0046</strain>
    </source>
</reference>
<keyword evidence="3" id="KW-0576">Peroxisome</keyword>